<gene>
    <name evidence="1" type="ORF">LYY06_05070</name>
</gene>
<dbReference type="EMBL" id="JAJTVO010000006">
    <property type="protein sequence ID" value="MCE4121640.1"/>
    <property type="molecule type" value="Genomic_DNA"/>
</dbReference>
<dbReference type="RefSeq" id="WP_233338877.1">
    <property type="nucleotide sequence ID" value="NZ_JAJTVO010000006.1"/>
</dbReference>
<reference evidence="1" key="1">
    <citation type="submission" date="2021-12" db="EMBL/GenBank/DDBJ databases">
        <authorList>
            <person name="Lv X."/>
        </authorList>
    </citation>
    <scope>NUCLEOTIDE SEQUENCE</scope>
    <source>
        <strain evidence="1">HF2106</strain>
    </source>
</reference>
<accession>A0AAW4YFB0</accession>
<sequence length="126" mass="14211">MMRRVIELPKYEWSIVCFIGYQPPDADEICHALSDIGCNGNPLSEAYEHLTKESADRGLTYSNLSERRSVLAIGKCESDGSMINTIGHELLHVVAHICEQDGIDMLSEEPCYMMGSLCEKFFKVYD</sequence>
<protein>
    <recommendedName>
        <fullName evidence="3">Mitochondrial inner membrane protease ATP23</fullName>
    </recommendedName>
</protein>
<comment type="caution">
    <text evidence="1">The sequence shown here is derived from an EMBL/GenBank/DDBJ whole genome shotgun (WGS) entry which is preliminary data.</text>
</comment>
<evidence type="ECO:0000313" key="1">
    <source>
        <dbReference type="EMBL" id="MCE4121640.1"/>
    </source>
</evidence>
<evidence type="ECO:0008006" key="3">
    <source>
        <dbReference type="Google" id="ProtNLM"/>
    </source>
</evidence>
<dbReference type="Proteomes" id="UP001200307">
    <property type="component" value="Unassembled WGS sequence"/>
</dbReference>
<name>A0AAW4YFB0_9BACT</name>
<proteinExistence type="predicted"/>
<organism evidence="1 2">
    <name type="scientific">Segatella copri</name>
    <dbReference type="NCBI Taxonomy" id="165179"/>
    <lineage>
        <taxon>Bacteria</taxon>
        <taxon>Pseudomonadati</taxon>
        <taxon>Bacteroidota</taxon>
        <taxon>Bacteroidia</taxon>
        <taxon>Bacteroidales</taxon>
        <taxon>Prevotellaceae</taxon>
        <taxon>Segatella</taxon>
    </lineage>
</organism>
<evidence type="ECO:0000313" key="2">
    <source>
        <dbReference type="Proteomes" id="UP001200307"/>
    </source>
</evidence>
<dbReference type="AlphaFoldDB" id="A0AAW4YFB0"/>